<dbReference type="STRING" id="1348624.GCA_001591545_00710"/>
<proteinExistence type="predicted"/>
<dbReference type="InterPro" id="IPR041698">
    <property type="entry name" value="Methyltransf_25"/>
</dbReference>
<dbReference type="PANTHER" id="PTHR43861:SF1">
    <property type="entry name" value="TRANS-ACONITATE 2-METHYLTRANSFERASE"/>
    <property type="match status" value="1"/>
</dbReference>
<dbReference type="SUPFAM" id="SSF53335">
    <property type="entry name" value="S-adenosyl-L-methionine-dependent methyltransferases"/>
    <property type="match status" value="1"/>
</dbReference>
<dbReference type="GO" id="GO:0032259">
    <property type="term" value="P:methylation"/>
    <property type="evidence" value="ECO:0007669"/>
    <property type="project" value="UniProtKB-KW"/>
</dbReference>
<keyword evidence="5" id="KW-1185">Reference proteome</keyword>
<protein>
    <submittedName>
        <fullName evidence="4">Type 12 methyltransferase</fullName>
        <ecNumber evidence="4">2.1.1.64</ecNumber>
    </submittedName>
</protein>
<keyword evidence="1 4" id="KW-0489">Methyltransferase</keyword>
<dbReference type="InterPro" id="IPR029063">
    <property type="entry name" value="SAM-dependent_MTases_sf"/>
</dbReference>
<dbReference type="Proteomes" id="UP000249134">
    <property type="component" value="Chromosome 1"/>
</dbReference>
<dbReference type="EMBL" id="LS483476">
    <property type="protein sequence ID" value="SQI55876.1"/>
    <property type="molecule type" value="Genomic_DNA"/>
</dbReference>
<keyword evidence="2 4" id="KW-0808">Transferase</keyword>
<dbReference type="GO" id="GO:0061542">
    <property type="term" value="F:3-demethylubiquinol 3-O-methyltransferase activity"/>
    <property type="evidence" value="ECO:0007669"/>
    <property type="project" value="UniProtKB-EC"/>
</dbReference>
<evidence type="ECO:0000259" key="3">
    <source>
        <dbReference type="Pfam" id="PF13649"/>
    </source>
</evidence>
<evidence type="ECO:0000313" key="5">
    <source>
        <dbReference type="Proteomes" id="UP000249134"/>
    </source>
</evidence>
<evidence type="ECO:0000256" key="2">
    <source>
        <dbReference type="ARBA" id="ARBA00022679"/>
    </source>
</evidence>
<feature type="domain" description="Methyltransferase" evidence="3">
    <location>
        <begin position="40"/>
        <end position="135"/>
    </location>
</feature>
<sequence length="253" mass="29529">MSYERLAYVYDTLMANVPYEKWLHFFKEEKQRHQVHGNRVLDLACGTGEMSVQLAKEGLTVTGVDLSSDMLMVAQEKAEQAKVTINLFQQDMSALEGLDTFDVITVFCDSLNYLQTPEDTKNTFSHAHRHLDENGLFLFDVHSTYQMDYRYVNETFTLNEEKIAYIWDSFVGEHEYSVEHELSFFVLEEESGLYERFEELHKQRTYSINDYTLWLDEAGFTVLSVTADFTNQPPTETSERIFFTCKKKSESAR</sequence>
<dbReference type="KEGG" id="blen:NCTC4824_01630"/>
<dbReference type="CDD" id="cd02440">
    <property type="entry name" value="AdoMet_MTases"/>
    <property type="match status" value="1"/>
</dbReference>
<name>A0A2X4VUZ7_LEDLE</name>
<dbReference type="Gene3D" id="2.20.25.110">
    <property type="entry name" value="S-adenosyl-L-methionine-dependent methyltransferases"/>
    <property type="match status" value="1"/>
</dbReference>
<reference evidence="4 5" key="1">
    <citation type="submission" date="2018-06" db="EMBL/GenBank/DDBJ databases">
        <authorList>
            <consortium name="Pathogen Informatics"/>
            <person name="Doyle S."/>
        </authorList>
    </citation>
    <scope>NUCLEOTIDE SEQUENCE [LARGE SCALE GENOMIC DNA]</scope>
    <source>
        <strain evidence="4 5">NCTC4824</strain>
    </source>
</reference>
<dbReference type="Gene3D" id="3.40.50.150">
    <property type="entry name" value="Vaccinia Virus protein VP39"/>
    <property type="match status" value="1"/>
</dbReference>
<organism evidence="4 5">
    <name type="scientific">Lederbergia lenta</name>
    <name type="common">Bacillus lentus</name>
    <dbReference type="NCBI Taxonomy" id="1467"/>
    <lineage>
        <taxon>Bacteria</taxon>
        <taxon>Bacillati</taxon>
        <taxon>Bacillota</taxon>
        <taxon>Bacilli</taxon>
        <taxon>Bacillales</taxon>
        <taxon>Bacillaceae</taxon>
        <taxon>Lederbergia</taxon>
    </lineage>
</organism>
<accession>A0A2X4VUZ7</accession>
<dbReference type="EC" id="2.1.1.64" evidence="4"/>
<dbReference type="RefSeq" id="WP_066137340.1">
    <property type="nucleotide sequence ID" value="NZ_CBCSGM010000001.1"/>
</dbReference>
<evidence type="ECO:0000256" key="1">
    <source>
        <dbReference type="ARBA" id="ARBA00022603"/>
    </source>
</evidence>
<dbReference type="AlphaFoldDB" id="A0A2X4VUZ7"/>
<evidence type="ECO:0000313" key="4">
    <source>
        <dbReference type="EMBL" id="SQI55876.1"/>
    </source>
</evidence>
<dbReference type="PANTHER" id="PTHR43861">
    <property type="entry name" value="TRANS-ACONITATE 2-METHYLTRANSFERASE-RELATED"/>
    <property type="match status" value="1"/>
</dbReference>
<dbReference type="Pfam" id="PF13649">
    <property type="entry name" value="Methyltransf_25"/>
    <property type="match status" value="1"/>
</dbReference>
<gene>
    <name evidence="4" type="primary">ubiG</name>
    <name evidence="4" type="ORF">NCTC4824_01630</name>
</gene>